<dbReference type="AlphaFoldDB" id="A0A0A1DIR3"/>
<dbReference type="HOGENOM" id="CLU_016047_14_1_11"/>
<keyword evidence="3 9" id="KW-0813">Transport</keyword>
<dbReference type="PANTHER" id="PTHR30183:SF3">
    <property type="entry name" value="MOLYBDENUM TRANSPORT SYSTEM PERMEASE PROTEIN MODB"/>
    <property type="match status" value="1"/>
</dbReference>
<dbReference type="NCBIfam" id="TIGR01581">
    <property type="entry name" value="Mo_ABC_porter"/>
    <property type="match status" value="1"/>
</dbReference>
<evidence type="ECO:0000313" key="12">
    <source>
        <dbReference type="Proteomes" id="UP000030300"/>
    </source>
</evidence>
<evidence type="ECO:0000256" key="9">
    <source>
        <dbReference type="RuleBase" id="RU363032"/>
    </source>
</evidence>
<evidence type="ECO:0000256" key="10">
    <source>
        <dbReference type="RuleBase" id="RU365097"/>
    </source>
</evidence>
<evidence type="ECO:0000256" key="1">
    <source>
        <dbReference type="ARBA" id="ARBA00004651"/>
    </source>
</evidence>
<keyword evidence="7 9" id="KW-1133">Transmembrane helix</keyword>
<feature type="transmembrane region" description="Helical" evidence="9">
    <location>
        <begin position="20"/>
        <end position="40"/>
    </location>
</feature>
<dbReference type="Gene3D" id="1.10.3720.10">
    <property type="entry name" value="MetI-like"/>
    <property type="match status" value="1"/>
</dbReference>
<evidence type="ECO:0000256" key="5">
    <source>
        <dbReference type="ARBA" id="ARBA00022505"/>
    </source>
</evidence>
<dbReference type="PROSITE" id="PS50928">
    <property type="entry name" value="ABC_TM1"/>
    <property type="match status" value="1"/>
</dbReference>
<feature type="transmembrane region" description="Helical" evidence="9">
    <location>
        <begin position="128"/>
        <end position="155"/>
    </location>
</feature>
<dbReference type="PANTHER" id="PTHR30183">
    <property type="entry name" value="MOLYBDENUM TRANSPORT SYSTEM PERMEASE PROTEIN MODB"/>
    <property type="match status" value="1"/>
</dbReference>
<organism evidence="11 12">
    <name type="scientific">Nocardioides simplex</name>
    <name type="common">Arthrobacter simplex</name>
    <dbReference type="NCBI Taxonomy" id="2045"/>
    <lineage>
        <taxon>Bacteria</taxon>
        <taxon>Bacillati</taxon>
        <taxon>Actinomycetota</taxon>
        <taxon>Actinomycetes</taxon>
        <taxon>Propionibacteriales</taxon>
        <taxon>Nocardioidaceae</taxon>
        <taxon>Pimelobacter</taxon>
    </lineage>
</organism>
<dbReference type="InterPro" id="IPR035906">
    <property type="entry name" value="MetI-like_sf"/>
</dbReference>
<evidence type="ECO:0000256" key="6">
    <source>
        <dbReference type="ARBA" id="ARBA00022692"/>
    </source>
</evidence>
<comment type="subcellular location">
    <subcellularLocation>
        <location evidence="1 9">Cell membrane</location>
        <topology evidence="1 9">Multi-pass membrane protein</topology>
    </subcellularLocation>
</comment>
<gene>
    <name evidence="11" type="ORF">KR76_06450</name>
</gene>
<feature type="transmembrane region" description="Helical" evidence="9">
    <location>
        <begin position="60"/>
        <end position="82"/>
    </location>
</feature>
<keyword evidence="4 10" id="KW-1003">Cell membrane</keyword>
<dbReference type="EMBL" id="CP009896">
    <property type="protein sequence ID" value="AIY16497.1"/>
    <property type="molecule type" value="Genomic_DNA"/>
</dbReference>
<feature type="transmembrane region" description="Helical" evidence="9">
    <location>
        <begin position="184"/>
        <end position="202"/>
    </location>
</feature>
<dbReference type="KEGG" id="psim:KR76_06450"/>
<dbReference type="InterPro" id="IPR000515">
    <property type="entry name" value="MetI-like"/>
</dbReference>
<evidence type="ECO:0000256" key="8">
    <source>
        <dbReference type="ARBA" id="ARBA00023136"/>
    </source>
</evidence>
<keyword evidence="12" id="KW-1185">Reference proteome</keyword>
<dbReference type="eggNOG" id="COG4149">
    <property type="taxonomic scope" value="Bacteria"/>
</dbReference>
<protein>
    <recommendedName>
        <fullName evidence="10">Molybdenum transport system permease</fullName>
    </recommendedName>
</protein>
<sequence length="264" mass="27542">MSRGGRTRHVGLPRWLFGPALLAAVFVVLPVVAMTTRIAWGDFFSLVSSEAARSALWLSLRTSTASTLLCLVLGIPLATVLARSEARWLGVLRSLVLLPLVLPPVVGGIALLSAFGRQGLLGSELEALGIRIAFSTVAVVLAQTFVSLPFLVVSLEGALRTAGERYDVVAASLGARPTTVLRRVTLPLVLPGLASGAVLAFARSLGEFGATITFAGSLEGTTRTLPLLIYNLRVTDADAAVAMSLVLVAVAVLVIGLVRPRGAL</sequence>
<feature type="transmembrane region" description="Helical" evidence="9">
    <location>
        <begin position="94"/>
        <end position="116"/>
    </location>
</feature>
<name>A0A0A1DIR3_NOCSI</name>
<dbReference type="InterPro" id="IPR011867">
    <property type="entry name" value="ModB_ABC"/>
</dbReference>
<proteinExistence type="inferred from homology"/>
<dbReference type="InterPro" id="IPR006469">
    <property type="entry name" value="NifC_ABC_porter"/>
</dbReference>
<evidence type="ECO:0000256" key="7">
    <source>
        <dbReference type="ARBA" id="ARBA00022989"/>
    </source>
</evidence>
<dbReference type="Proteomes" id="UP000030300">
    <property type="component" value="Chromosome"/>
</dbReference>
<dbReference type="GO" id="GO:0005886">
    <property type="term" value="C:plasma membrane"/>
    <property type="evidence" value="ECO:0007669"/>
    <property type="project" value="UniProtKB-SubCell"/>
</dbReference>
<dbReference type="STRING" id="2045.KR76_06450"/>
<dbReference type="Pfam" id="PF00528">
    <property type="entry name" value="BPD_transp_1"/>
    <property type="match status" value="1"/>
</dbReference>
<evidence type="ECO:0000256" key="3">
    <source>
        <dbReference type="ARBA" id="ARBA00022448"/>
    </source>
</evidence>
<dbReference type="RefSeq" id="WP_038677305.1">
    <property type="nucleotide sequence ID" value="NZ_BJMC01000001.1"/>
</dbReference>
<evidence type="ECO:0000313" key="11">
    <source>
        <dbReference type="EMBL" id="AIY16497.1"/>
    </source>
</evidence>
<evidence type="ECO:0000256" key="2">
    <source>
        <dbReference type="ARBA" id="ARBA00007069"/>
    </source>
</evidence>
<dbReference type="CDD" id="cd06261">
    <property type="entry name" value="TM_PBP2"/>
    <property type="match status" value="1"/>
</dbReference>
<keyword evidence="8 9" id="KW-0472">Membrane</keyword>
<feature type="transmembrane region" description="Helical" evidence="9">
    <location>
        <begin position="239"/>
        <end position="258"/>
    </location>
</feature>
<dbReference type="SUPFAM" id="SSF161098">
    <property type="entry name" value="MetI-like"/>
    <property type="match status" value="1"/>
</dbReference>
<evidence type="ECO:0000256" key="4">
    <source>
        <dbReference type="ARBA" id="ARBA00022475"/>
    </source>
</evidence>
<accession>A0A0A1DIR3</accession>
<dbReference type="GeneID" id="96608579"/>
<dbReference type="GO" id="GO:0015098">
    <property type="term" value="F:molybdate ion transmembrane transporter activity"/>
    <property type="evidence" value="ECO:0007669"/>
    <property type="project" value="UniProtKB-UniRule"/>
</dbReference>
<comment type="function">
    <text evidence="10">Part of the binding-protein-dependent transport system for molybdenum; probably responsible for the translocation of the substrate across the membrane.</text>
</comment>
<comment type="similarity">
    <text evidence="2 10">Belongs to the binding-protein-dependent transport system permease family. CysTW subfamily.</text>
</comment>
<reference evidence="11 12" key="1">
    <citation type="journal article" date="2015" name="Genome Announc.">
        <title>Complete Genome Sequence of Steroid-Transforming Nocardioides simplex VKM Ac-2033D.</title>
        <authorList>
            <person name="Shtratnikova V.Y."/>
            <person name="Schelkunov M.I."/>
            <person name="Pekov Y.A."/>
            <person name="Fokina V.V."/>
            <person name="Logacheva M.D."/>
            <person name="Sokolov S.L."/>
            <person name="Bragin E.Y."/>
            <person name="Ashapkin V.V."/>
            <person name="Donova M.V."/>
        </authorList>
    </citation>
    <scope>NUCLEOTIDE SEQUENCE [LARGE SCALE GENOMIC DNA]</scope>
    <source>
        <strain evidence="11 12">VKM Ac-2033D</strain>
    </source>
</reference>
<keyword evidence="5 10" id="KW-0500">Molybdenum</keyword>
<dbReference type="NCBIfam" id="TIGR02141">
    <property type="entry name" value="modB_ABC"/>
    <property type="match status" value="1"/>
</dbReference>
<keyword evidence="6 9" id="KW-0812">Transmembrane</keyword>